<dbReference type="EMBL" id="MRUL01000024">
    <property type="protein sequence ID" value="OON36521.1"/>
    <property type="molecule type" value="Genomic_DNA"/>
</dbReference>
<reference evidence="1 2" key="1">
    <citation type="submission" date="2016-12" db="EMBL/GenBank/DDBJ databases">
        <title>Izhakiella australiana sp. nov. of genus Izhakiella isolated from Australian desert.</title>
        <authorList>
            <person name="Ji M."/>
        </authorList>
    </citation>
    <scope>NUCLEOTIDE SEQUENCE [LARGE SCALE GENOMIC DNA]</scope>
    <source>
        <strain evidence="1 2">D4N98</strain>
    </source>
</reference>
<gene>
    <name evidence="1" type="ORF">BTJ39_21360</name>
</gene>
<keyword evidence="2" id="KW-1185">Reference proteome</keyword>
<evidence type="ECO:0000313" key="1">
    <source>
        <dbReference type="EMBL" id="OON36521.1"/>
    </source>
</evidence>
<comment type="caution">
    <text evidence="1">The sequence shown here is derived from an EMBL/GenBank/DDBJ whole genome shotgun (WGS) entry which is preliminary data.</text>
</comment>
<dbReference type="Proteomes" id="UP000190667">
    <property type="component" value="Unassembled WGS sequence"/>
</dbReference>
<evidence type="ECO:0000313" key="2">
    <source>
        <dbReference type="Proteomes" id="UP000190667"/>
    </source>
</evidence>
<sequence length="60" mass="6977">MSEKLNARELAINYLQYVSANSGKVLNEAEYLRKLIETENTFQKYLDEGLPDPLEVWSKL</sequence>
<organism evidence="1 2">
    <name type="scientific">Izhakiella australiensis</name>
    <dbReference type="NCBI Taxonomy" id="1926881"/>
    <lineage>
        <taxon>Bacteria</taxon>
        <taxon>Pseudomonadati</taxon>
        <taxon>Pseudomonadota</taxon>
        <taxon>Gammaproteobacteria</taxon>
        <taxon>Enterobacterales</taxon>
        <taxon>Erwiniaceae</taxon>
        <taxon>Izhakiella</taxon>
    </lineage>
</organism>
<dbReference type="AlphaFoldDB" id="A0A1S8YBK2"/>
<proteinExistence type="predicted"/>
<accession>A0A1S8YBK2</accession>
<dbReference type="RefSeq" id="WP_078004748.1">
    <property type="nucleotide sequence ID" value="NZ_MRUL01000024.1"/>
</dbReference>
<protein>
    <submittedName>
        <fullName evidence="1">Uncharacterized protein</fullName>
    </submittedName>
</protein>
<name>A0A1S8YBK2_9GAMM</name>